<dbReference type="EMBL" id="JSVC01000014">
    <property type="protein sequence ID" value="KIC94249.1"/>
    <property type="molecule type" value="Genomic_DNA"/>
</dbReference>
<evidence type="ECO:0000256" key="1">
    <source>
        <dbReference type="ARBA" id="ARBA00006817"/>
    </source>
</evidence>
<dbReference type="CDD" id="cd07814">
    <property type="entry name" value="SRPBCC_CalC_Aha1-like"/>
    <property type="match status" value="1"/>
</dbReference>
<protein>
    <recommendedName>
        <fullName evidence="2">Activator of Hsp90 ATPase homologue 1/2-like C-terminal domain-containing protein</fullName>
    </recommendedName>
</protein>
<accession>A0A0C1IUS6</accession>
<dbReference type="Gene3D" id="3.30.530.20">
    <property type="match status" value="1"/>
</dbReference>
<dbReference type="SUPFAM" id="SSF55961">
    <property type="entry name" value="Bet v1-like"/>
    <property type="match status" value="1"/>
</dbReference>
<dbReference type="AlphaFoldDB" id="A0A0C1IUS6"/>
<dbReference type="OrthoDB" id="287565at2"/>
<dbReference type="InterPro" id="IPR013538">
    <property type="entry name" value="ASHA1/2-like_C"/>
</dbReference>
<reference evidence="3 4" key="1">
    <citation type="submission" date="2014-11" db="EMBL/GenBank/DDBJ databases">
        <title>Genome sequence of Flavihumibacter solisilvae 3-3.</title>
        <authorList>
            <person name="Zhou G."/>
            <person name="Li M."/>
            <person name="Wang G."/>
        </authorList>
    </citation>
    <scope>NUCLEOTIDE SEQUENCE [LARGE SCALE GENOMIC DNA]</scope>
    <source>
        <strain evidence="3 4">3-3</strain>
    </source>
</reference>
<dbReference type="RefSeq" id="WP_039140351.1">
    <property type="nucleotide sequence ID" value="NZ_JSVC01000014.1"/>
</dbReference>
<dbReference type="Proteomes" id="UP000031408">
    <property type="component" value="Unassembled WGS sequence"/>
</dbReference>
<comment type="similarity">
    <text evidence="1">Belongs to the AHA1 family.</text>
</comment>
<dbReference type="Pfam" id="PF08327">
    <property type="entry name" value="AHSA1"/>
    <property type="match status" value="1"/>
</dbReference>
<organism evidence="3 4">
    <name type="scientific">Flavihumibacter solisilvae</name>
    <dbReference type="NCBI Taxonomy" id="1349421"/>
    <lineage>
        <taxon>Bacteria</taxon>
        <taxon>Pseudomonadati</taxon>
        <taxon>Bacteroidota</taxon>
        <taxon>Chitinophagia</taxon>
        <taxon>Chitinophagales</taxon>
        <taxon>Chitinophagaceae</taxon>
        <taxon>Flavihumibacter</taxon>
    </lineage>
</organism>
<evidence type="ECO:0000313" key="3">
    <source>
        <dbReference type="EMBL" id="KIC94249.1"/>
    </source>
</evidence>
<dbReference type="STRING" id="1349421.OI18_12810"/>
<dbReference type="InterPro" id="IPR023393">
    <property type="entry name" value="START-like_dom_sf"/>
</dbReference>
<keyword evidence="4" id="KW-1185">Reference proteome</keyword>
<feature type="domain" description="Activator of Hsp90 ATPase homologue 1/2-like C-terminal" evidence="2">
    <location>
        <begin position="15"/>
        <end position="137"/>
    </location>
</feature>
<gene>
    <name evidence="3" type="ORF">OI18_12810</name>
</gene>
<sequence>MTTTDFTLTLTTKRTPMEVFNAITNVRGWWSGYYSEVIEGSTREPDDEFVFRAGDGAHYSKQKLVEVIPNKRLVWLITEAELTFVEEKHEWTGTRIIFDISEKAGNTELVFTHEGLNPDFQCFDACAPAWTQYLRNKLLPLIDNTNRMSSNC</sequence>
<comment type="caution">
    <text evidence="3">The sequence shown here is derived from an EMBL/GenBank/DDBJ whole genome shotgun (WGS) entry which is preliminary data.</text>
</comment>
<evidence type="ECO:0000313" key="4">
    <source>
        <dbReference type="Proteomes" id="UP000031408"/>
    </source>
</evidence>
<proteinExistence type="inferred from homology"/>
<name>A0A0C1IUS6_9BACT</name>
<evidence type="ECO:0000259" key="2">
    <source>
        <dbReference type="Pfam" id="PF08327"/>
    </source>
</evidence>